<organism evidence="1">
    <name type="scientific">Klebsiella pneumoniae</name>
    <dbReference type="NCBI Taxonomy" id="573"/>
    <lineage>
        <taxon>Bacteria</taxon>
        <taxon>Pseudomonadati</taxon>
        <taxon>Pseudomonadota</taxon>
        <taxon>Gammaproteobacteria</taxon>
        <taxon>Enterobacterales</taxon>
        <taxon>Enterobacteriaceae</taxon>
        <taxon>Klebsiella/Raoultella group</taxon>
        <taxon>Klebsiella</taxon>
        <taxon>Klebsiella pneumoniae complex</taxon>
    </lineage>
</organism>
<reference evidence="1" key="1">
    <citation type="submission" date="2019-01" db="EMBL/GenBank/DDBJ databases">
        <authorList>
            <person name="Lista F."/>
            <person name="Anselmo A."/>
        </authorList>
    </citation>
    <scope>NUCLEOTIDE SEQUENCE</scope>
    <source>
        <strain evidence="1">18S</strain>
    </source>
</reference>
<comment type="caution">
    <text evidence="1">The sequence shown here is derived from an EMBL/GenBank/DDBJ whole genome shotgun (WGS) entry which is preliminary data.</text>
</comment>
<name>A0A483GTX8_KLEPN</name>
<protein>
    <submittedName>
        <fullName evidence="1">Uncharacterized protein</fullName>
    </submittedName>
</protein>
<evidence type="ECO:0000313" key="1">
    <source>
        <dbReference type="EMBL" id="TCX12394.1"/>
    </source>
</evidence>
<proteinExistence type="predicted"/>
<dbReference type="AlphaFoldDB" id="A0A483GTX8"/>
<sequence>MSSANFNNRARLSLSFLCIAKIKKRETALNSDKYMLKVLFIRNFRISIYRYLTFPTRYCINGKHPLDYHG</sequence>
<gene>
    <name evidence="1" type="ORF">ETE71_10840</name>
</gene>
<accession>A0A483GTX8</accession>
<dbReference type="EMBL" id="SDCE01000007">
    <property type="protein sequence ID" value="TCX12394.1"/>
    <property type="molecule type" value="Genomic_DNA"/>
</dbReference>